<comment type="caution">
    <text evidence="6">The sequence shown here is derived from an EMBL/GenBank/DDBJ whole genome shotgun (WGS) entry which is preliminary data.</text>
</comment>
<feature type="domain" description="HTH luxR-type" evidence="4">
    <location>
        <begin position="154"/>
        <end position="219"/>
    </location>
</feature>
<evidence type="ECO:0000259" key="5">
    <source>
        <dbReference type="PROSITE" id="PS50110"/>
    </source>
</evidence>
<protein>
    <submittedName>
        <fullName evidence="6">LuxR family two component transcriptional regulator</fullName>
    </submittedName>
</protein>
<dbReference type="PRINTS" id="PR00038">
    <property type="entry name" value="HTHLUXR"/>
</dbReference>
<dbReference type="CDD" id="cd06170">
    <property type="entry name" value="LuxR_C_like"/>
    <property type="match status" value="1"/>
</dbReference>
<dbReference type="PROSITE" id="PS50043">
    <property type="entry name" value="HTH_LUXR_2"/>
    <property type="match status" value="1"/>
</dbReference>
<reference evidence="6 7" key="1">
    <citation type="submission" date="2018-03" db="EMBL/GenBank/DDBJ databases">
        <title>Genomic Encyclopedia of Archaeal and Bacterial Type Strains, Phase II (KMG-II): from individual species to whole genera.</title>
        <authorList>
            <person name="Goeker M."/>
        </authorList>
    </citation>
    <scope>NUCLEOTIDE SEQUENCE [LARGE SCALE GENOMIC DNA]</scope>
    <source>
        <strain evidence="6 7">DSM 28057</strain>
    </source>
</reference>
<keyword evidence="1 3" id="KW-0597">Phosphoprotein</keyword>
<gene>
    <name evidence="6" type="ORF">CLV48_11631</name>
</gene>
<dbReference type="Proteomes" id="UP000240708">
    <property type="component" value="Unassembled WGS sequence"/>
</dbReference>
<dbReference type="Gene3D" id="3.40.50.2300">
    <property type="match status" value="1"/>
</dbReference>
<organism evidence="6 7">
    <name type="scientific">Cecembia rubra</name>
    <dbReference type="NCBI Taxonomy" id="1485585"/>
    <lineage>
        <taxon>Bacteria</taxon>
        <taxon>Pseudomonadati</taxon>
        <taxon>Bacteroidota</taxon>
        <taxon>Cytophagia</taxon>
        <taxon>Cytophagales</taxon>
        <taxon>Cyclobacteriaceae</taxon>
        <taxon>Cecembia</taxon>
    </lineage>
</organism>
<dbReference type="PROSITE" id="PS50110">
    <property type="entry name" value="RESPONSE_REGULATORY"/>
    <property type="match status" value="1"/>
</dbReference>
<dbReference type="GO" id="GO:0000160">
    <property type="term" value="P:phosphorelay signal transduction system"/>
    <property type="evidence" value="ECO:0007669"/>
    <property type="project" value="InterPro"/>
</dbReference>
<evidence type="ECO:0000256" key="2">
    <source>
        <dbReference type="ARBA" id="ARBA00023125"/>
    </source>
</evidence>
<dbReference type="InterPro" id="IPR011006">
    <property type="entry name" value="CheY-like_superfamily"/>
</dbReference>
<dbReference type="InterPro" id="IPR016032">
    <property type="entry name" value="Sig_transdc_resp-reg_C-effctor"/>
</dbReference>
<dbReference type="EMBL" id="PYGF01000016">
    <property type="protein sequence ID" value="PSK99841.1"/>
    <property type="molecule type" value="Genomic_DNA"/>
</dbReference>
<keyword evidence="7" id="KW-1185">Reference proteome</keyword>
<evidence type="ECO:0000256" key="3">
    <source>
        <dbReference type="PROSITE-ProRule" id="PRU00169"/>
    </source>
</evidence>
<dbReference type="SMART" id="SM00421">
    <property type="entry name" value="HTH_LUXR"/>
    <property type="match status" value="1"/>
</dbReference>
<accession>A0A2P8DRK2</accession>
<dbReference type="GO" id="GO:0003677">
    <property type="term" value="F:DNA binding"/>
    <property type="evidence" value="ECO:0007669"/>
    <property type="project" value="UniProtKB-KW"/>
</dbReference>
<feature type="domain" description="Response regulatory" evidence="5">
    <location>
        <begin position="16"/>
        <end position="132"/>
    </location>
</feature>
<dbReference type="SMART" id="SM00448">
    <property type="entry name" value="REC"/>
    <property type="match status" value="1"/>
</dbReference>
<dbReference type="PANTHER" id="PTHR43214">
    <property type="entry name" value="TWO-COMPONENT RESPONSE REGULATOR"/>
    <property type="match status" value="1"/>
</dbReference>
<proteinExistence type="predicted"/>
<feature type="modified residue" description="4-aspartylphosphate" evidence="3">
    <location>
        <position position="67"/>
    </location>
</feature>
<dbReference type="Pfam" id="PF00072">
    <property type="entry name" value="Response_reg"/>
    <property type="match status" value="1"/>
</dbReference>
<dbReference type="AlphaFoldDB" id="A0A2P8DRK2"/>
<name>A0A2P8DRK2_9BACT</name>
<sequence>MPKHKVPLNTKNMSIKVLLYEDNDLLRESISSMVALNEGMELLGAYAHANEAEEQVKRLRPDLILMDIEMPGISGIEATKIVKKIAPKTMVLILTVFEDSENVLSAIKAGASGYLLKKYIATRLFHAVEEILEGGAPMSPAVAKLVIQSMQNHHKPSNYSLTQREKDVLLSLSKGNSFKLIAADCKISIDTVRTHIKHIYEKLQVHCQTEAVSKAINEGLV</sequence>
<evidence type="ECO:0000313" key="6">
    <source>
        <dbReference type="EMBL" id="PSK99841.1"/>
    </source>
</evidence>
<dbReference type="InterPro" id="IPR039420">
    <property type="entry name" value="WalR-like"/>
</dbReference>
<keyword evidence="2" id="KW-0238">DNA-binding</keyword>
<dbReference type="GO" id="GO:0006355">
    <property type="term" value="P:regulation of DNA-templated transcription"/>
    <property type="evidence" value="ECO:0007669"/>
    <property type="project" value="InterPro"/>
</dbReference>
<evidence type="ECO:0000313" key="7">
    <source>
        <dbReference type="Proteomes" id="UP000240708"/>
    </source>
</evidence>
<dbReference type="SUPFAM" id="SSF52172">
    <property type="entry name" value="CheY-like"/>
    <property type="match status" value="1"/>
</dbReference>
<dbReference type="CDD" id="cd17535">
    <property type="entry name" value="REC_NarL-like"/>
    <property type="match status" value="1"/>
</dbReference>
<dbReference type="SUPFAM" id="SSF46894">
    <property type="entry name" value="C-terminal effector domain of the bipartite response regulators"/>
    <property type="match status" value="1"/>
</dbReference>
<evidence type="ECO:0000256" key="1">
    <source>
        <dbReference type="ARBA" id="ARBA00022553"/>
    </source>
</evidence>
<dbReference type="InterPro" id="IPR000792">
    <property type="entry name" value="Tscrpt_reg_LuxR_C"/>
</dbReference>
<dbReference type="InterPro" id="IPR001789">
    <property type="entry name" value="Sig_transdc_resp-reg_receiver"/>
</dbReference>
<dbReference type="InterPro" id="IPR058245">
    <property type="entry name" value="NreC/VraR/RcsB-like_REC"/>
</dbReference>
<evidence type="ECO:0000259" key="4">
    <source>
        <dbReference type="PROSITE" id="PS50043"/>
    </source>
</evidence>
<dbReference type="Pfam" id="PF00196">
    <property type="entry name" value="GerE"/>
    <property type="match status" value="1"/>
</dbReference>